<accession>A0A916XH76</accession>
<dbReference type="AlphaFoldDB" id="A0A916XH76"/>
<comment type="caution">
    <text evidence="3">The sequence shown here is derived from an EMBL/GenBank/DDBJ whole genome shotgun (WGS) entry which is preliminary data.</text>
</comment>
<evidence type="ECO:0000313" key="3">
    <source>
        <dbReference type="EMBL" id="GGC73124.1"/>
    </source>
</evidence>
<proteinExistence type="predicted"/>
<organism evidence="3 4">
    <name type="scientific">Chelatococcus reniformis</name>
    <dbReference type="NCBI Taxonomy" id="1494448"/>
    <lineage>
        <taxon>Bacteria</taxon>
        <taxon>Pseudomonadati</taxon>
        <taxon>Pseudomonadota</taxon>
        <taxon>Alphaproteobacteria</taxon>
        <taxon>Hyphomicrobiales</taxon>
        <taxon>Chelatococcaceae</taxon>
        <taxon>Chelatococcus</taxon>
    </lineage>
</organism>
<dbReference type="Proteomes" id="UP000637002">
    <property type="component" value="Unassembled WGS sequence"/>
</dbReference>
<reference evidence="3" key="2">
    <citation type="submission" date="2020-09" db="EMBL/GenBank/DDBJ databases">
        <authorList>
            <person name="Sun Q."/>
            <person name="Zhou Y."/>
        </authorList>
    </citation>
    <scope>NUCLEOTIDE SEQUENCE</scope>
    <source>
        <strain evidence="3">CGMCC 1.12919</strain>
    </source>
</reference>
<feature type="chain" id="PRO_5037827970" description="DUF2059 domain-containing protein" evidence="1">
    <location>
        <begin position="25"/>
        <end position="166"/>
    </location>
</feature>
<sequence>MKRLAFQLAAAMLLLVQPLVPALAQSQQITSSHLEAARAVVISSGIERSFDAVVPSLFTQVREQLVTRPELTKDMEEIIAKISPELEARKSEMVDQAARIYASQIPEADLKEIGAFFTSAAGKRYVSSQPAILQELFLKMQDWQQTLSAAVVERIRAEMRARGKEF</sequence>
<evidence type="ECO:0000313" key="4">
    <source>
        <dbReference type="Proteomes" id="UP000637002"/>
    </source>
</evidence>
<keyword evidence="1" id="KW-0732">Signal</keyword>
<feature type="domain" description="DUF2059" evidence="2">
    <location>
        <begin position="92"/>
        <end position="148"/>
    </location>
</feature>
<feature type="signal peptide" evidence="1">
    <location>
        <begin position="1"/>
        <end position="24"/>
    </location>
</feature>
<name>A0A916XH76_9HYPH</name>
<dbReference type="Pfam" id="PF09832">
    <property type="entry name" value="DUF2059"/>
    <property type="match status" value="1"/>
</dbReference>
<gene>
    <name evidence="3" type="ORF">GCM10010994_34400</name>
</gene>
<protein>
    <recommendedName>
        <fullName evidence="2">DUF2059 domain-containing protein</fullName>
    </recommendedName>
</protein>
<keyword evidence="4" id="KW-1185">Reference proteome</keyword>
<evidence type="ECO:0000256" key="1">
    <source>
        <dbReference type="SAM" id="SignalP"/>
    </source>
</evidence>
<reference evidence="3" key="1">
    <citation type="journal article" date="2014" name="Int. J. Syst. Evol. Microbiol.">
        <title>Complete genome sequence of Corynebacterium casei LMG S-19264T (=DSM 44701T), isolated from a smear-ripened cheese.</title>
        <authorList>
            <consortium name="US DOE Joint Genome Institute (JGI-PGF)"/>
            <person name="Walter F."/>
            <person name="Albersmeier A."/>
            <person name="Kalinowski J."/>
            <person name="Ruckert C."/>
        </authorList>
    </citation>
    <scope>NUCLEOTIDE SEQUENCE</scope>
    <source>
        <strain evidence="3">CGMCC 1.12919</strain>
    </source>
</reference>
<dbReference type="InterPro" id="IPR018637">
    <property type="entry name" value="DUF2059"/>
</dbReference>
<dbReference type="EMBL" id="BMGG01000006">
    <property type="protein sequence ID" value="GGC73124.1"/>
    <property type="molecule type" value="Genomic_DNA"/>
</dbReference>
<dbReference type="RefSeq" id="WP_188610417.1">
    <property type="nucleotide sequence ID" value="NZ_BMGG01000006.1"/>
</dbReference>
<evidence type="ECO:0000259" key="2">
    <source>
        <dbReference type="Pfam" id="PF09832"/>
    </source>
</evidence>